<dbReference type="Pfam" id="PF14246">
    <property type="entry name" value="TetR_C_7"/>
    <property type="match status" value="1"/>
</dbReference>
<dbReference type="GO" id="GO:0003700">
    <property type="term" value="F:DNA-binding transcription factor activity"/>
    <property type="evidence" value="ECO:0007669"/>
    <property type="project" value="TreeGrafter"/>
</dbReference>
<keyword evidence="2 4" id="KW-0238">DNA-binding</keyword>
<dbReference type="PRINTS" id="PR00455">
    <property type="entry name" value="HTHTETR"/>
</dbReference>
<dbReference type="EMBL" id="JACHIO010000004">
    <property type="protein sequence ID" value="MBB5062765.1"/>
    <property type="molecule type" value="Genomic_DNA"/>
</dbReference>
<reference evidence="6 7" key="1">
    <citation type="submission" date="2020-08" db="EMBL/GenBank/DDBJ databases">
        <title>Genomic Encyclopedia of Type Strains, Phase IV (KMG-V): Genome sequencing to study the core and pangenomes of soil and plant-associated prokaryotes.</title>
        <authorList>
            <person name="Whitman W."/>
        </authorList>
    </citation>
    <scope>NUCLEOTIDE SEQUENCE [LARGE SCALE GENOMIC DNA]</scope>
    <source>
        <strain evidence="6 7">X5P3</strain>
    </source>
</reference>
<evidence type="ECO:0000256" key="2">
    <source>
        <dbReference type="ARBA" id="ARBA00023125"/>
    </source>
</evidence>
<dbReference type="GO" id="GO:0000976">
    <property type="term" value="F:transcription cis-regulatory region binding"/>
    <property type="evidence" value="ECO:0007669"/>
    <property type="project" value="TreeGrafter"/>
</dbReference>
<evidence type="ECO:0000259" key="5">
    <source>
        <dbReference type="PROSITE" id="PS50977"/>
    </source>
</evidence>
<proteinExistence type="predicted"/>
<dbReference type="SUPFAM" id="SSF46689">
    <property type="entry name" value="Homeodomain-like"/>
    <property type="match status" value="1"/>
</dbReference>
<evidence type="ECO:0000313" key="7">
    <source>
        <dbReference type="Proteomes" id="UP000584867"/>
    </source>
</evidence>
<gene>
    <name evidence="6" type="ORF">HDF15_001102</name>
</gene>
<accession>A0A7W8E9W0</accession>
<dbReference type="RefSeq" id="WP_184253453.1">
    <property type="nucleotide sequence ID" value="NZ_JACHIO010000004.1"/>
</dbReference>
<sequence>MTLKIWKEDDPKASLMERKRALIVQAAREAFLTGGYADTSMDSIAKSAGVSIKTVYRHFENKDDLFIAVMQAACSVESKGKPRDWPTKVPRVGLPLAAIEYLRHALSTEQLALYRVVLRDAGRFPELGRRYSEEVIEGRNALIVDYLNRWSPSQGWKIKDVLGAANAFAGLLRSGWFESVLLGTAAMEERALLQHAKTGAAQILILIESRKL</sequence>
<dbReference type="InterPro" id="IPR039536">
    <property type="entry name" value="TetR_C_Proteobacteria"/>
</dbReference>
<dbReference type="PANTHER" id="PTHR30055">
    <property type="entry name" value="HTH-TYPE TRANSCRIPTIONAL REGULATOR RUTR"/>
    <property type="match status" value="1"/>
</dbReference>
<dbReference type="InterPro" id="IPR050109">
    <property type="entry name" value="HTH-type_TetR-like_transc_reg"/>
</dbReference>
<dbReference type="Proteomes" id="UP000584867">
    <property type="component" value="Unassembled WGS sequence"/>
</dbReference>
<dbReference type="InterPro" id="IPR001647">
    <property type="entry name" value="HTH_TetR"/>
</dbReference>
<dbReference type="PANTHER" id="PTHR30055:SF146">
    <property type="entry name" value="HTH-TYPE TRANSCRIPTIONAL DUAL REGULATOR CECR"/>
    <property type="match status" value="1"/>
</dbReference>
<dbReference type="AlphaFoldDB" id="A0A7W8E9W0"/>
<evidence type="ECO:0000256" key="1">
    <source>
        <dbReference type="ARBA" id="ARBA00023015"/>
    </source>
</evidence>
<dbReference type="PROSITE" id="PS50977">
    <property type="entry name" value="HTH_TETR_2"/>
    <property type="match status" value="1"/>
</dbReference>
<dbReference type="FunFam" id="1.10.10.60:FF:000141">
    <property type="entry name" value="TetR family transcriptional regulator"/>
    <property type="match status" value="1"/>
</dbReference>
<evidence type="ECO:0000256" key="4">
    <source>
        <dbReference type="PROSITE-ProRule" id="PRU00335"/>
    </source>
</evidence>
<dbReference type="InterPro" id="IPR009057">
    <property type="entry name" value="Homeodomain-like_sf"/>
</dbReference>
<name>A0A7W8E9W0_9BACT</name>
<dbReference type="Pfam" id="PF00440">
    <property type="entry name" value="TetR_N"/>
    <property type="match status" value="1"/>
</dbReference>
<dbReference type="Gene3D" id="1.10.10.60">
    <property type="entry name" value="Homeodomain-like"/>
    <property type="match status" value="1"/>
</dbReference>
<keyword evidence="1" id="KW-0805">Transcription regulation</keyword>
<comment type="caution">
    <text evidence="6">The sequence shown here is derived from an EMBL/GenBank/DDBJ whole genome shotgun (WGS) entry which is preliminary data.</text>
</comment>
<dbReference type="Gene3D" id="1.10.357.10">
    <property type="entry name" value="Tetracycline Repressor, domain 2"/>
    <property type="match status" value="1"/>
</dbReference>
<protein>
    <submittedName>
        <fullName evidence="6">TetR/AcrR family transcriptional repressor of mexJK operon</fullName>
    </submittedName>
</protein>
<evidence type="ECO:0000256" key="3">
    <source>
        <dbReference type="ARBA" id="ARBA00023163"/>
    </source>
</evidence>
<keyword evidence="3" id="KW-0804">Transcription</keyword>
<organism evidence="6 7">
    <name type="scientific">Granulicella mallensis</name>
    <dbReference type="NCBI Taxonomy" id="940614"/>
    <lineage>
        <taxon>Bacteria</taxon>
        <taxon>Pseudomonadati</taxon>
        <taxon>Acidobacteriota</taxon>
        <taxon>Terriglobia</taxon>
        <taxon>Terriglobales</taxon>
        <taxon>Acidobacteriaceae</taxon>
        <taxon>Granulicella</taxon>
    </lineage>
</organism>
<evidence type="ECO:0000313" key="6">
    <source>
        <dbReference type="EMBL" id="MBB5062765.1"/>
    </source>
</evidence>
<feature type="DNA-binding region" description="H-T-H motif" evidence="4">
    <location>
        <begin position="40"/>
        <end position="59"/>
    </location>
</feature>
<feature type="domain" description="HTH tetR-type" evidence="5">
    <location>
        <begin position="17"/>
        <end position="77"/>
    </location>
</feature>